<evidence type="ECO:0000256" key="1">
    <source>
        <dbReference type="ARBA" id="ARBA00022729"/>
    </source>
</evidence>
<protein>
    <recommendedName>
        <fullName evidence="2">Secretion system C-terminal sorting domain-containing protein</fullName>
    </recommendedName>
</protein>
<name>A0A265UP85_9FLAO</name>
<dbReference type="NCBIfam" id="TIGR04183">
    <property type="entry name" value="Por_Secre_tail"/>
    <property type="match status" value="1"/>
</dbReference>
<dbReference type="RefSeq" id="WP_094969052.1">
    <property type="nucleotide sequence ID" value="NZ_NGJN01000007.1"/>
</dbReference>
<sequence length="1095" mass="119383">MKNYTKFFKNFIEIFALVLPNHLSKLLVFFTLLLSANVVSAQLPQFYNFESGGQGWTSNGNDSGFIASPWSCNGNRAIYSKDDDINRNRMTSPAINLTPYTSITISFCHKSFSLDNNEGFILEFFDGGSWITVRSYQKNTDFFGNGAGTSTNFSETLSNTVFTFAANSRFRFSGTANENGEWNMFDNIDITENCSPSTGNGTTTLACPSIDAGGIGQSGGDVTISCSVASTNLEANYLQLGETTDYLVESIPYAPPFQFGCLSNPVSVNQDDVWSPVVNLPFDFCFYGNTYNSCVIGSNGVISFDTSLANGPSGWRILRNVPDVFNATDYQGPPSAPRRDFFFGPSIYGVHHDVDPSVGGEIGYQLITLNTGCRALVAAWNNVPMYSNNSLLYTGMIVFYEDTNVIEVYIKEKQVDGIWNEGNGTIAIQENSSNGLAAPGRNSASPNWTATDEAWRFTPNGASITELKWYENAIAPANEIIDPDDDGVITVTPLETTTYFAEVTYTLCNGTTIVESDATTVTVTGKKTWNGSQSTAWENPNNWTPVGIPVSTNCITIPNTGNDPIMASTTDGNGLTLDIEDGASLTQLSNSSLTIGEGITIEPNGDLEIRDDASLIQITDVATNQNVGTARVQREVTGVDYFDYVYWSSPVDAFNVEDISPGTPPFGLYEWSPTTINGTPGSHGDWISTSGNMTLGKGYIVRGLLGGPLPNTVEFQGVLNNGQIAVPISHGGYSGPDYGGIGNTATEDDDNWNLLGNPYPSSISLTDFTAANPDIDGTLYFWRHLTAANTAVVDPFFEDYVYNYSASDYLTANSSGSTPPGFSGFIASGQGFFALMLDSAPTSSNAIFSNTMRGTYDNSSFFRQGTSSNTTKHRIWLDFVNEQNNTANSVLVGYIDGATDGIDRLYDGYSINKSSQQFYSWFADEKLAINGKALPFNDSDFINLGYQAPTQGRFSITINALDGLFESTTQRIYLEDKELNMIHDLRISPYTFSTDEGIFDNRFVLRFSNAALSTPDEELADRVTIKKIRTTITVESIQSAITSFELIDIQGRVIHKNLNINTMTFNFDTQNLSSGTYIVKVSLDNGGVQMKKLII</sequence>
<gene>
    <name evidence="3" type="ORF">CA834_12470</name>
</gene>
<keyword evidence="1" id="KW-0732">Signal</keyword>
<dbReference type="Proteomes" id="UP000216840">
    <property type="component" value="Unassembled WGS sequence"/>
</dbReference>
<reference evidence="3 4" key="1">
    <citation type="submission" date="2017-05" db="EMBL/GenBank/DDBJ databases">
        <title>The draft genome sequence of Idiomarina salinarum WNB302.</title>
        <authorList>
            <person name="Sun Y."/>
            <person name="Chen B."/>
            <person name="Du Z."/>
        </authorList>
    </citation>
    <scope>NUCLEOTIDE SEQUENCE [LARGE SCALE GENOMIC DNA]</scope>
    <source>
        <strain evidence="3 4">WNB302</strain>
    </source>
</reference>
<feature type="domain" description="Secretion system C-terminal sorting" evidence="2">
    <location>
        <begin position="1032"/>
        <end position="1095"/>
    </location>
</feature>
<dbReference type="EMBL" id="NGJN01000007">
    <property type="protein sequence ID" value="OZV67131.1"/>
    <property type="molecule type" value="Genomic_DNA"/>
</dbReference>
<comment type="caution">
    <text evidence="3">The sequence shown here is derived from an EMBL/GenBank/DDBJ whole genome shotgun (WGS) entry which is preliminary data.</text>
</comment>
<accession>A0A265UP85</accession>
<dbReference type="Pfam" id="PF18962">
    <property type="entry name" value="Por_Secre_tail"/>
    <property type="match status" value="1"/>
</dbReference>
<dbReference type="InterPro" id="IPR026444">
    <property type="entry name" value="Secre_tail"/>
</dbReference>
<keyword evidence="4" id="KW-1185">Reference proteome</keyword>
<evidence type="ECO:0000313" key="3">
    <source>
        <dbReference type="EMBL" id="OZV67131.1"/>
    </source>
</evidence>
<organism evidence="3 4">
    <name type="scientific">Winogradskyella aurantia</name>
    <dbReference type="NCBI Taxonomy" id="1915063"/>
    <lineage>
        <taxon>Bacteria</taxon>
        <taxon>Pseudomonadati</taxon>
        <taxon>Bacteroidota</taxon>
        <taxon>Flavobacteriia</taxon>
        <taxon>Flavobacteriales</taxon>
        <taxon>Flavobacteriaceae</taxon>
        <taxon>Winogradskyella</taxon>
    </lineage>
</organism>
<dbReference type="OrthoDB" id="1652165at2"/>
<evidence type="ECO:0000259" key="2">
    <source>
        <dbReference type="Pfam" id="PF18962"/>
    </source>
</evidence>
<evidence type="ECO:0000313" key="4">
    <source>
        <dbReference type="Proteomes" id="UP000216840"/>
    </source>
</evidence>
<dbReference type="AlphaFoldDB" id="A0A265UP85"/>
<proteinExistence type="predicted"/>